<comment type="caution">
    <text evidence="2">The sequence shown here is derived from an EMBL/GenBank/DDBJ whole genome shotgun (WGS) entry which is preliminary data.</text>
</comment>
<feature type="chain" id="PRO_5035735169" evidence="1">
    <location>
        <begin position="22"/>
        <end position="382"/>
    </location>
</feature>
<dbReference type="AlphaFoldDB" id="A0A8S3Z5H9"/>
<feature type="signal peptide" evidence="1">
    <location>
        <begin position="1"/>
        <end position="21"/>
    </location>
</feature>
<protein>
    <submittedName>
        <fullName evidence="2">Uncharacterized protein</fullName>
    </submittedName>
</protein>
<dbReference type="EMBL" id="CAJHNH020001883">
    <property type="protein sequence ID" value="CAG5124817.1"/>
    <property type="molecule type" value="Genomic_DNA"/>
</dbReference>
<keyword evidence="1" id="KW-0732">Signal</keyword>
<dbReference type="GO" id="GO:0016020">
    <property type="term" value="C:membrane"/>
    <property type="evidence" value="ECO:0007669"/>
    <property type="project" value="TreeGrafter"/>
</dbReference>
<accession>A0A8S3Z5H9</accession>
<sequence>MPTKKTGCALLLCLLPVVVYHFTDWPPVEDEITRTKELLLDDVFRASLRAVEFLSTNYFDINVDGLYGFRVCQGSLIGTLHDCSFENLRCPNKLKYELMSIIARLHKLCDMALPFIEPRDNEYYRQFLPVLEAPFMFNYIPEKWHWFPHQVPQSEKTYNSLMGNKCFSGILGTFSNRGRKFPPCTVVDGCWEMMSTTGTSGYFTTHQLLYLLFGEYSGCQQDLEDRSRKDTGMSLRDLQRFLCQQIYTEAMLIEDNGTKEETAQDLFLEQSALCGILGFEDFFNETWIRMVLGWQHVSGCFTQTFHKLDREENDEFQTGLDSEETDKFETGSDITSRKLMTEMVMSGDCLSHKTGVGAAALGAYIRYLVSRLHSNLTLAGSL</sequence>
<dbReference type="OrthoDB" id="5949187at2759"/>
<gene>
    <name evidence="2" type="ORF">CUNI_LOCUS10375</name>
</gene>
<name>A0A8S3Z5H9_9EUPU</name>
<reference evidence="2" key="1">
    <citation type="submission" date="2021-04" db="EMBL/GenBank/DDBJ databases">
        <authorList>
            <consortium name="Molecular Ecology Group"/>
        </authorList>
    </citation>
    <scope>NUCLEOTIDE SEQUENCE</scope>
</reference>
<organism evidence="2 3">
    <name type="scientific">Candidula unifasciata</name>
    <dbReference type="NCBI Taxonomy" id="100452"/>
    <lineage>
        <taxon>Eukaryota</taxon>
        <taxon>Metazoa</taxon>
        <taxon>Spiralia</taxon>
        <taxon>Lophotrochozoa</taxon>
        <taxon>Mollusca</taxon>
        <taxon>Gastropoda</taxon>
        <taxon>Heterobranchia</taxon>
        <taxon>Euthyneura</taxon>
        <taxon>Panpulmonata</taxon>
        <taxon>Eupulmonata</taxon>
        <taxon>Stylommatophora</taxon>
        <taxon>Helicina</taxon>
        <taxon>Helicoidea</taxon>
        <taxon>Geomitridae</taxon>
        <taxon>Candidula</taxon>
    </lineage>
</organism>
<keyword evidence="3" id="KW-1185">Reference proteome</keyword>
<dbReference type="GO" id="GO:0005829">
    <property type="term" value="C:cytosol"/>
    <property type="evidence" value="ECO:0007669"/>
    <property type="project" value="TreeGrafter"/>
</dbReference>
<dbReference type="PANTHER" id="PTHR33539:SF1">
    <property type="entry name" value="UPF0764 PROTEIN C16ORF89"/>
    <property type="match status" value="1"/>
</dbReference>
<proteinExistence type="predicted"/>
<evidence type="ECO:0000256" key="1">
    <source>
        <dbReference type="SAM" id="SignalP"/>
    </source>
</evidence>
<evidence type="ECO:0000313" key="2">
    <source>
        <dbReference type="EMBL" id="CAG5124817.1"/>
    </source>
</evidence>
<dbReference type="Pfam" id="PF15882">
    <property type="entry name" value="DUF4735"/>
    <property type="match status" value="1"/>
</dbReference>
<dbReference type="Proteomes" id="UP000678393">
    <property type="component" value="Unassembled WGS sequence"/>
</dbReference>
<evidence type="ECO:0000313" key="3">
    <source>
        <dbReference type="Proteomes" id="UP000678393"/>
    </source>
</evidence>
<dbReference type="PANTHER" id="PTHR33539">
    <property type="entry name" value="UPF0764 PROTEIN C16ORF89"/>
    <property type="match status" value="1"/>
</dbReference>
<dbReference type="InterPro" id="IPR031751">
    <property type="entry name" value="DUF4735"/>
</dbReference>